<dbReference type="InterPro" id="IPR036629">
    <property type="entry name" value="YjbJ_sf"/>
</dbReference>
<dbReference type="KEGG" id="mcys:MCB1EB_1974"/>
<reference evidence="2 3" key="1">
    <citation type="journal article" date="2018" name="Microbes Environ.">
        <title>Comparative Genomic Insights into Endofungal Lifestyles of Two Bacterial Endosymbionts, Mycoavidus cysteinexigens and Burkholderia rhizoxinica.</title>
        <authorList>
            <person name="Sharmin D."/>
            <person name="Guo Y."/>
            <person name="Nishizawa T."/>
            <person name="Ohshima S."/>
            <person name="Sato Y."/>
            <person name="Takashima Y."/>
            <person name="Narisawa K."/>
            <person name="Ohta H."/>
        </authorList>
    </citation>
    <scope>NUCLEOTIDE SEQUENCE [LARGE SCALE GENOMIC DNA]</scope>
    <source>
        <strain evidence="2 3">B1-EB</strain>
    </source>
</reference>
<evidence type="ECO:0000313" key="2">
    <source>
        <dbReference type="EMBL" id="BBE10135.1"/>
    </source>
</evidence>
<dbReference type="InterPro" id="IPR026042">
    <property type="entry name" value="YjbJ"/>
</dbReference>
<evidence type="ECO:0000313" key="3">
    <source>
        <dbReference type="Proteomes" id="UP000282597"/>
    </source>
</evidence>
<dbReference type="Proteomes" id="UP000282597">
    <property type="component" value="Chromosome"/>
</dbReference>
<accession>A0A2Z6EYD5</accession>
<dbReference type="SUPFAM" id="SSF69047">
    <property type="entry name" value="Hypothetical protein YjbJ"/>
    <property type="match status" value="1"/>
</dbReference>
<evidence type="ECO:0000256" key="1">
    <source>
        <dbReference type="ARBA" id="ARBA00009129"/>
    </source>
</evidence>
<dbReference type="Pfam" id="PF05532">
    <property type="entry name" value="CsbD"/>
    <property type="match status" value="1"/>
</dbReference>
<dbReference type="PANTHER" id="PTHR34977">
    <property type="entry name" value="UPF0337 PROTEIN YJBJ"/>
    <property type="match status" value="1"/>
</dbReference>
<organism evidence="2 3">
    <name type="scientific">Mycoavidus cysteinexigens</name>
    <dbReference type="NCBI Taxonomy" id="1553431"/>
    <lineage>
        <taxon>Bacteria</taxon>
        <taxon>Pseudomonadati</taxon>
        <taxon>Pseudomonadota</taxon>
        <taxon>Betaproteobacteria</taxon>
        <taxon>Burkholderiales</taxon>
        <taxon>Burkholderiaceae</taxon>
        <taxon>Mycoavidus</taxon>
    </lineage>
</organism>
<dbReference type="Gene3D" id="1.10.1470.10">
    <property type="entry name" value="YjbJ"/>
    <property type="match status" value="1"/>
</dbReference>
<gene>
    <name evidence="2" type="ORF">MCB1EB_1974</name>
</gene>
<proteinExistence type="inferred from homology"/>
<comment type="similarity">
    <text evidence="1">Belongs to the UPF0337 (CsbD) family.</text>
</comment>
<dbReference type="EMBL" id="AP018150">
    <property type="protein sequence ID" value="BBE10135.1"/>
    <property type="molecule type" value="Genomic_DNA"/>
</dbReference>
<dbReference type="RefSeq" id="WP_045364628.1">
    <property type="nucleotide sequence ID" value="NZ_AP018150.1"/>
</dbReference>
<sequence>MNQDIALGKWKQIVGKAKVLWGDLTDNDLEKVEGNAEKLAGLIQEKYGKTREQAQKEVKHFLDDNR</sequence>
<dbReference type="PANTHER" id="PTHR34977:SF1">
    <property type="entry name" value="UPF0337 PROTEIN YJBJ"/>
    <property type="match status" value="1"/>
</dbReference>
<protein>
    <submittedName>
        <fullName evidence="2">Protein yjbJ</fullName>
    </submittedName>
</protein>
<name>A0A2Z6EYD5_9BURK</name>
<keyword evidence="3" id="KW-1185">Reference proteome</keyword>
<dbReference type="PIRSF" id="PIRSF039008">
    <property type="entry name" value="YjbJ"/>
    <property type="match status" value="1"/>
</dbReference>
<dbReference type="AlphaFoldDB" id="A0A2Z6EYD5"/>
<dbReference type="InterPro" id="IPR050423">
    <property type="entry name" value="UPF0337_stress_rsp"/>
</dbReference>
<dbReference type="InterPro" id="IPR008462">
    <property type="entry name" value="CsbD"/>
</dbReference>